<dbReference type="Proteomes" id="UP001224622">
    <property type="component" value="Unassembled WGS sequence"/>
</dbReference>
<dbReference type="InterPro" id="IPR008962">
    <property type="entry name" value="PapD-like_sf"/>
</dbReference>
<dbReference type="EMBL" id="JAVIGA010000021">
    <property type="protein sequence ID" value="MDQ9128345.1"/>
    <property type="molecule type" value="Genomic_DNA"/>
</dbReference>
<dbReference type="Gene3D" id="2.60.40.10">
    <property type="entry name" value="Immunoglobulins"/>
    <property type="match status" value="1"/>
</dbReference>
<evidence type="ECO:0000313" key="3">
    <source>
        <dbReference type="Proteomes" id="UP001224622"/>
    </source>
</evidence>
<name>A0AAJ1YHJ8_SERFO</name>
<dbReference type="PANTHER" id="PTHR30251:SF1">
    <property type="entry name" value="FIMBRIAL CHAPARONE"/>
    <property type="match status" value="1"/>
</dbReference>
<evidence type="ECO:0000259" key="1">
    <source>
        <dbReference type="Pfam" id="PF00345"/>
    </source>
</evidence>
<comment type="caution">
    <text evidence="2">The sequence shown here is derived from an EMBL/GenBank/DDBJ whole genome shotgun (WGS) entry which is preliminary data.</text>
</comment>
<organism evidence="2 3">
    <name type="scientific">Serratia fonticola</name>
    <dbReference type="NCBI Taxonomy" id="47917"/>
    <lineage>
        <taxon>Bacteria</taxon>
        <taxon>Pseudomonadati</taxon>
        <taxon>Pseudomonadota</taxon>
        <taxon>Gammaproteobacteria</taxon>
        <taxon>Enterobacterales</taxon>
        <taxon>Yersiniaceae</taxon>
        <taxon>Serratia</taxon>
    </lineage>
</organism>
<dbReference type="InterPro" id="IPR016147">
    <property type="entry name" value="Pili_assmbl_chaperone_N"/>
</dbReference>
<feature type="domain" description="Pili assembly chaperone N-terminal" evidence="1">
    <location>
        <begin position="21"/>
        <end position="126"/>
    </location>
</feature>
<gene>
    <name evidence="2" type="ORF">RDT67_18130</name>
</gene>
<dbReference type="PANTHER" id="PTHR30251">
    <property type="entry name" value="PILUS ASSEMBLY CHAPERONE"/>
    <property type="match status" value="1"/>
</dbReference>
<dbReference type="SUPFAM" id="SSF49354">
    <property type="entry name" value="PapD-like"/>
    <property type="match status" value="1"/>
</dbReference>
<dbReference type="Pfam" id="PF00345">
    <property type="entry name" value="PapD_N"/>
    <property type="match status" value="1"/>
</dbReference>
<dbReference type="InterPro" id="IPR013783">
    <property type="entry name" value="Ig-like_fold"/>
</dbReference>
<dbReference type="AlphaFoldDB" id="A0AAJ1YHJ8"/>
<dbReference type="GO" id="GO:0030288">
    <property type="term" value="C:outer membrane-bounded periplasmic space"/>
    <property type="evidence" value="ECO:0007669"/>
    <property type="project" value="InterPro"/>
</dbReference>
<dbReference type="GO" id="GO:0071555">
    <property type="term" value="P:cell wall organization"/>
    <property type="evidence" value="ECO:0007669"/>
    <property type="project" value="InterPro"/>
</dbReference>
<evidence type="ECO:0000313" key="2">
    <source>
        <dbReference type="EMBL" id="MDQ9128345.1"/>
    </source>
</evidence>
<dbReference type="InterPro" id="IPR050643">
    <property type="entry name" value="Periplasmic_pilus_chap"/>
</dbReference>
<dbReference type="RefSeq" id="WP_309047966.1">
    <property type="nucleotide sequence ID" value="NZ_JAVIGA010000021.1"/>
</dbReference>
<protein>
    <submittedName>
        <fullName evidence="2">Fimbria/pilus periplasmic chaperone</fullName>
    </submittedName>
</protein>
<sequence>MIKFLWCLFVFIIIPGSCLAGVSVVGTRFFIDDSTNALNIKVINDDESDYLIKTTVNCDGFIISPPLFILPKNKSNIITVIPDEKIKDDIDRVYSLTITTIPKSEVNPNDNVVSLAIRSHFNLIYKHRAPKEMDYNKMILTRSQVGAWSLVNPTNFAFMILLSNRFPHYSGGAKLLGPGQSISVDEHCSKDSCSLRLYILDDESHIVKKLNLMHD</sequence>
<reference evidence="2" key="1">
    <citation type="submission" date="2023-08" db="EMBL/GenBank/DDBJ databases">
        <title>The Comparative Genomic Analysis of Yersiniaceae from Polar Regions.</title>
        <authorList>
            <person name="Goncharov A."/>
            <person name="Aslanov B."/>
            <person name="Kolodzhieva V."/>
            <person name="Azarov D."/>
            <person name="Mochov A."/>
            <person name="Lebedeva E."/>
        </authorList>
    </citation>
    <scope>NUCLEOTIDE SEQUENCE</scope>
    <source>
        <strain evidence="2">Vf</strain>
    </source>
</reference>
<proteinExistence type="predicted"/>
<accession>A0AAJ1YHJ8</accession>